<feature type="transmembrane region" description="Helical" evidence="2">
    <location>
        <begin position="1071"/>
        <end position="1091"/>
    </location>
</feature>
<keyword evidence="4" id="KW-1185">Reference proteome</keyword>
<keyword evidence="2" id="KW-1133">Transmembrane helix</keyword>
<dbReference type="EMBL" id="CDMC01000032">
    <property type="protein sequence ID" value="CEL11835.1"/>
    <property type="molecule type" value="Genomic_DNA"/>
</dbReference>
<keyword evidence="2" id="KW-0472">Membrane</keyword>
<evidence type="ECO:0000256" key="1">
    <source>
        <dbReference type="SAM" id="MobiDB-lite"/>
    </source>
</evidence>
<evidence type="ECO:0000313" key="3">
    <source>
        <dbReference type="EMBL" id="CEL11835.1"/>
    </source>
</evidence>
<feature type="transmembrane region" description="Helical" evidence="2">
    <location>
        <begin position="1038"/>
        <end position="1059"/>
    </location>
</feature>
<proteinExistence type="predicted"/>
<dbReference type="OrthoDB" id="1577640at2759"/>
<accession>A0A0U5GID1</accession>
<organism evidence="3 4">
    <name type="scientific">Aspergillus calidoustus</name>
    <dbReference type="NCBI Taxonomy" id="454130"/>
    <lineage>
        <taxon>Eukaryota</taxon>
        <taxon>Fungi</taxon>
        <taxon>Dikarya</taxon>
        <taxon>Ascomycota</taxon>
        <taxon>Pezizomycotina</taxon>
        <taxon>Eurotiomycetes</taxon>
        <taxon>Eurotiomycetidae</taxon>
        <taxon>Eurotiales</taxon>
        <taxon>Aspergillaceae</taxon>
        <taxon>Aspergillus</taxon>
        <taxon>Aspergillus subgen. Nidulantes</taxon>
    </lineage>
</organism>
<dbReference type="Proteomes" id="UP000054771">
    <property type="component" value="Unassembled WGS sequence"/>
</dbReference>
<keyword evidence="2" id="KW-0812">Transmembrane</keyword>
<evidence type="ECO:0000256" key="2">
    <source>
        <dbReference type="SAM" id="Phobius"/>
    </source>
</evidence>
<feature type="region of interest" description="Disordered" evidence="1">
    <location>
        <begin position="115"/>
        <end position="138"/>
    </location>
</feature>
<reference evidence="4" key="1">
    <citation type="journal article" date="2016" name="Genome Announc.">
        <title>Draft genome sequences of fungus Aspergillus calidoustus.</title>
        <authorList>
            <person name="Horn F."/>
            <person name="Linde J."/>
            <person name="Mattern D.J."/>
            <person name="Walther G."/>
            <person name="Guthke R."/>
            <person name="Scherlach K."/>
            <person name="Martin K."/>
            <person name="Brakhage A.A."/>
            <person name="Petzke L."/>
            <person name="Valiante V."/>
        </authorList>
    </citation>
    <scope>NUCLEOTIDE SEQUENCE [LARGE SCALE GENOMIC DNA]</scope>
    <source>
        <strain evidence="4">SF006504</strain>
    </source>
</reference>
<dbReference type="STRING" id="454130.A0A0U5GID1"/>
<gene>
    <name evidence="3" type="ORF">ASPCAL14931</name>
</gene>
<sequence length="1094" mass="121324">MDEQYDGRSLLGVACSITPLTAAEVLYQFKLLIFLIEMGFGVDDLGADVQNHPLAILLARGRGERMGEMVNFFSNGHESCGRVAQKLSMPESVKLLSVRHTEGCPIHTIQSALDSTPQSNALADSESTPSKHPTGNVLSVGQETLETPLQSGRHVGAQELHAVIQKRLQEFAIYDQDGPKPGRRAKLNRPFKVPDNLKGALCYTAAGDPARLGRILDAWPDLQRKPALMLLVMAQAARLDSVESVISLLRLGIPITSSIISISSGSRMSNFLIEELVKRRQYLRDLAFEVLPPEDVKQLGLSPWTLPDISLLPLCSLFRQHGLEVGSYRHGVTHVQSVFHAPALSPRHMEGLWGAGFREIDVPDQFGHTPLVAWNVGSPLQASLSRAEWLIDHGADVQKVISSNSTSVCHHICLNLMHKFTAMCYEKRRLSKLLDEALDEVYKSIHDLHDSSRLLVGSSFRSPVTDHCICHCSTGGCTPLAVALRHVRGTIELLSTREDIREESYKHDLVKGVYEIILLNAINHGGSPAQVVRSVLRLITFDALGLTHTCCREDSALNLQPFSRVDAHEIHDEERLLSDNLEVLLNAYERQYKTLGIPLWNFIESHWSVQMTKHLQSKGEAIDPGSLCVILALGVCNEATPVPHINPVAPEIAGELGQGTMALIGAELIAKASLELLGHVNDLAATKEFELVTEFLIYLAASLTSHPYAESSIQGLIVGDPNELYVDWIYSPRGRSLGIVGPAILRSSAAVGLFLVRTFLETLLERLSRPHAPRGYGRLTWTCQHCQRTFTETVREMFPGAATDWVHQLNQAQISNSGSTSVVTPKPTLVAQFSQAITVLFRKVLRAGGKSHNITTPHALPQSGNTAQPRAADAKYLLLAIPSYRRKDRLVHLDIQNTTTDKQLYQSIRQVYNAARRRWKWIRLRSLSHIEWKQFYIYHSDKIALNRKAEEDWPQCGRASCETGCKLAVDYEYSPRPAHVDPPIPRQALMHFLENPDHAGSKLFHRDTVPKRDNFLSLGPNDHLREGWCLAFIETLSWARIAAIEGIIGVGSLIFAIGWTKTHGSGSISDAFAPSCWMLALGAIILTLVYHHEQ</sequence>
<evidence type="ECO:0000313" key="4">
    <source>
        <dbReference type="Proteomes" id="UP000054771"/>
    </source>
</evidence>
<name>A0A0U5GID1_ASPCI</name>
<dbReference type="AlphaFoldDB" id="A0A0U5GID1"/>
<protein>
    <submittedName>
        <fullName evidence="3">Uncharacterized protein</fullName>
    </submittedName>
</protein>